<keyword evidence="1" id="KW-0472">Membrane</keyword>
<keyword evidence="1" id="KW-1133">Transmembrane helix</keyword>
<dbReference type="InterPro" id="IPR025205">
    <property type="entry name" value="PilX/PilW_C"/>
</dbReference>
<evidence type="ECO:0000313" key="3">
    <source>
        <dbReference type="EMBL" id="RNF74951.1"/>
    </source>
</evidence>
<evidence type="ECO:0000256" key="1">
    <source>
        <dbReference type="SAM" id="Phobius"/>
    </source>
</evidence>
<comment type="caution">
    <text evidence="3">The sequence shown here is derived from an EMBL/GenBank/DDBJ whole genome shotgun (WGS) entry which is preliminary data.</text>
</comment>
<name>A0A3M8S2G6_9PROT</name>
<sequence length="184" mass="19547">MGCITIMIPEKDSESGATLVLVLLVLVALTLLALSGWYLTKTSVDIAGNIAYRNAALNIANVALEDAGNYINTIPMPPGLPSVQPSWFYNSSAPTASPISAITASSPQWSTAKTVSIPSALSNSLQDGSLQYFMEFLGNHACNAAGYVTNSTCYYYRVTVMATGARNTHVITQSVYRLVTAKQG</sequence>
<feature type="domain" description="PilX/PilW C-terminal" evidence="2">
    <location>
        <begin position="102"/>
        <end position="177"/>
    </location>
</feature>
<dbReference type="EMBL" id="RIZI01000070">
    <property type="protein sequence ID" value="RNF74951.1"/>
    <property type="molecule type" value="Genomic_DNA"/>
</dbReference>
<protein>
    <submittedName>
        <fullName evidence="3">Pilus assembly protein</fullName>
    </submittedName>
</protein>
<proteinExistence type="predicted"/>
<gene>
    <name evidence="3" type="ORF">EC580_00850</name>
</gene>
<dbReference type="AlphaFoldDB" id="A0A3M8S2G6"/>
<dbReference type="Pfam" id="PF13681">
    <property type="entry name" value="PilX"/>
    <property type="match status" value="1"/>
</dbReference>
<keyword evidence="1" id="KW-0812">Transmembrane</keyword>
<feature type="transmembrane region" description="Helical" evidence="1">
    <location>
        <begin position="17"/>
        <end position="39"/>
    </location>
</feature>
<organism evidence="3">
    <name type="scientific">Acidithiobacillus sulfuriphilus</name>
    <dbReference type="NCBI Taxonomy" id="1867749"/>
    <lineage>
        <taxon>Bacteria</taxon>
        <taxon>Pseudomonadati</taxon>
        <taxon>Pseudomonadota</taxon>
        <taxon>Acidithiobacillia</taxon>
        <taxon>Acidithiobacillales</taxon>
        <taxon>Acidithiobacillaceae</taxon>
        <taxon>Acidithiobacillus</taxon>
    </lineage>
</organism>
<accession>A0A3M8S2G6</accession>
<reference evidence="3" key="1">
    <citation type="submission" date="2018-10" db="EMBL/GenBank/DDBJ databases">
        <title>Acidithiobacillus sulfuriphilus sp. nov.: an extremely acidophilic sulfur-oxidizing chemolithotroph isolated from a neutral pH environment.</title>
        <authorList>
            <person name="Falagan C."/>
            <person name="Moya-Beltran A."/>
            <person name="Quatrini R."/>
            <person name="Johnson D.B."/>
        </authorList>
    </citation>
    <scope>NUCLEOTIDE SEQUENCE [LARGE SCALE GENOMIC DNA]</scope>
    <source>
        <strain evidence="3">CJ-2</strain>
    </source>
</reference>
<evidence type="ECO:0000259" key="2">
    <source>
        <dbReference type="Pfam" id="PF13681"/>
    </source>
</evidence>